<dbReference type="RefSeq" id="WP_158205136.1">
    <property type="nucleotide sequence ID" value="NZ_WSZK01000023.1"/>
</dbReference>
<keyword evidence="2" id="KW-0378">Hydrolase</keyword>
<dbReference type="PANTHER" id="PTHR23131">
    <property type="entry name" value="ENDORIBONUCLEASE LACTB2"/>
    <property type="match status" value="1"/>
</dbReference>
<keyword evidence="3" id="KW-1185">Reference proteome</keyword>
<accession>A0A6B0GLE2</accession>
<name>A0A6B0GLE2_9EURY</name>
<dbReference type="OrthoDB" id="6433at2157"/>
<dbReference type="Pfam" id="PF00753">
    <property type="entry name" value="Lactamase_B"/>
    <property type="match status" value="1"/>
</dbReference>
<dbReference type="SMART" id="SM00849">
    <property type="entry name" value="Lactamase_B"/>
    <property type="match status" value="1"/>
</dbReference>
<dbReference type="GO" id="GO:0016787">
    <property type="term" value="F:hydrolase activity"/>
    <property type="evidence" value="ECO:0007669"/>
    <property type="project" value="UniProtKB-KW"/>
</dbReference>
<proteinExistence type="predicted"/>
<dbReference type="PANTHER" id="PTHR23131:SF0">
    <property type="entry name" value="ENDORIBONUCLEASE LACTB2"/>
    <property type="match status" value="1"/>
</dbReference>
<feature type="domain" description="Metallo-beta-lactamase" evidence="1">
    <location>
        <begin position="22"/>
        <end position="188"/>
    </location>
</feature>
<dbReference type="InterPro" id="IPR001279">
    <property type="entry name" value="Metallo-B-lactamas"/>
</dbReference>
<reference evidence="2 3" key="1">
    <citation type="submission" date="2019-12" db="EMBL/GenBank/DDBJ databases">
        <title>Halocatena pleomorpha gen. nov. sp. nov., an extremely halophilic archaeon of family Halobacteriaceae isolated from saltpan soil.</title>
        <authorList>
            <person name="Pal Y."/>
            <person name="Verma A."/>
            <person name="Krishnamurthi S."/>
            <person name="Kumar P."/>
        </authorList>
    </citation>
    <scope>NUCLEOTIDE SEQUENCE [LARGE SCALE GENOMIC DNA]</scope>
    <source>
        <strain evidence="2 3">JCM 16495</strain>
    </source>
</reference>
<dbReference type="InterPro" id="IPR036388">
    <property type="entry name" value="WH-like_DNA-bd_sf"/>
</dbReference>
<dbReference type="Gene3D" id="1.10.10.10">
    <property type="entry name" value="Winged helix-like DNA-binding domain superfamily/Winged helix DNA-binding domain"/>
    <property type="match status" value="1"/>
</dbReference>
<comment type="caution">
    <text evidence="2">The sequence shown here is derived from an EMBL/GenBank/DDBJ whole genome shotgun (WGS) entry which is preliminary data.</text>
</comment>
<dbReference type="Gene3D" id="3.60.15.10">
    <property type="entry name" value="Ribonuclease Z/Hydroxyacylglutathione hydrolase-like"/>
    <property type="match status" value="1"/>
</dbReference>
<protein>
    <submittedName>
        <fullName evidence="2">MBL fold metallo-hydrolase</fullName>
    </submittedName>
</protein>
<dbReference type="EMBL" id="WSZK01000023">
    <property type="protein sequence ID" value="MWG35460.1"/>
    <property type="molecule type" value="Genomic_DNA"/>
</dbReference>
<organism evidence="2 3">
    <name type="scientific">Halomarina oriensis</name>
    <dbReference type="NCBI Taxonomy" id="671145"/>
    <lineage>
        <taxon>Archaea</taxon>
        <taxon>Methanobacteriati</taxon>
        <taxon>Methanobacteriota</taxon>
        <taxon>Stenosarchaea group</taxon>
        <taxon>Halobacteria</taxon>
        <taxon>Halobacteriales</taxon>
        <taxon>Natronomonadaceae</taxon>
        <taxon>Halomarina</taxon>
    </lineage>
</organism>
<gene>
    <name evidence="2" type="ORF">GQS65_13355</name>
</gene>
<evidence type="ECO:0000259" key="1">
    <source>
        <dbReference type="SMART" id="SM00849"/>
    </source>
</evidence>
<evidence type="ECO:0000313" key="2">
    <source>
        <dbReference type="EMBL" id="MWG35460.1"/>
    </source>
</evidence>
<dbReference type="AlphaFoldDB" id="A0A6B0GLE2"/>
<dbReference type="InterPro" id="IPR050662">
    <property type="entry name" value="Sec-metab_biosynth-thioest"/>
</dbReference>
<dbReference type="InterPro" id="IPR036866">
    <property type="entry name" value="RibonucZ/Hydroxyglut_hydro"/>
</dbReference>
<dbReference type="SUPFAM" id="SSF56281">
    <property type="entry name" value="Metallo-hydrolase/oxidoreductase"/>
    <property type="match status" value="1"/>
</dbReference>
<dbReference type="Proteomes" id="UP000451471">
    <property type="component" value="Unassembled WGS sequence"/>
</dbReference>
<evidence type="ECO:0000313" key="3">
    <source>
        <dbReference type="Proteomes" id="UP000451471"/>
    </source>
</evidence>
<sequence>MPIRSFGGPHAIDVETAAPEGATNCYVVDDEAALLVDPAGRDEGLETLLQDAGVDVGHVAVTHHHPDHVGAVAWVAEATDATVWCRTGRERAFEGATGVAADRTFHEGTRIETGNGAVTVLDTPGHAPEHVAFSFSDPEGAGEAVLSGDLAVAEGSVVVGAPEGDLRAYLTSLRRLHARHPDRLLPGHGPVVGTPRETLRRLLGHRLDREERVLTAVGSGARTVGEVTDAAYEKDVSHVRSLAEATVRAHLEKLAVEARVVFDGERATPT</sequence>